<dbReference type="Proteomes" id="UP000179102">
    <property type="component" value="Unassembled WGS sequence"/>
</dbReference>
<evidence type="ECO:0000313" key="2">
    <source>
        <dbReference type="Proteomes" id="UP000179102"/>
    </source>
</evidence>
<organism evidence="1 2">
    <name type="scientific">Candidatus Curtissbacteria bacterium RIFCSPHIGHO2_01_FULL_41_11</name>
    <dbReference type="NCBI Taxonomy" id="1797711"/>
    <lineage>
        <taxon>Bacteria</taxon>
        <taxon>Candidatus Curtissiibacteriota</taxon>
    </lineage>
</organism>
<name>A0A1F5G8E7_9BACT</name>
<reference evidence="1 2" key="1">
    <citation type="journal article" date="2016" name="Nat. Commun.">
        <title>Thousands of microbial genomes shed light on interconnected biogeochemical processes in an aquifer system.</title>
        <authorList>
            <person name="Anantharaman K."/>
            <person name="Brown C.T."/>
            <person name="Hug L.A."/>
            <person name="Sharon I."/>
            <person name="Castelle C.J."/>
            <person name="Probst A.J."/>
            <person name="Thomas B.C."/>
            <person name="Singh A."/>
            <person name="Wilkins M.J."/>
            <person name="Karaoz U."/>
            <person name="Brodie E.L."/>
            <person name="Williams K.H."/>
            <person name="Hubbard S.S."/>
            <person name="Banfield J.F."/>
        </authorList>
    </citation>
    <scope>NUCLEOTIDE SEQUENCE [LARGE SCALE GENOMIC DNA]</scope>
</reference>
<accession>A0A1F5G8E7</accession>
<comment type="caution">
    <text evidence="1">The sequence shown here is derived from an EMBL/GenBank/DDBJ whole genome shotgun (WGS) entry which is preliminary data.</text>
</comment>
<dbReference type="EMBL" id="MFAZ01000004">
    <property type="protein sequence ID" value="OGD88094.1"/>
    <property type="molecule type" value="Genomic_DNA"/>
</dbReference>
<gene>
    <name evidence="1" type="ORF">A2870_04595</name>
</gene>
<proteinExistence type="predicted"/>
<protein>
    <submittedName>
        <fullName evidence="1">Uncharacterized protein</fullName>
    </submittedName>
</protein>
<dbReference type="AlphaFoldDB" id="A0A1F5G8E7"/>
<dbReference type="STRING" id="1797711.A2870_04595"/>
<sequence length="292" mass="32957">MFIISPFGLLGKFDFKLKKDFNWLEKMTKEAVLRALTMAASVKDLAGLAREQMHEAYTSYANSLVAKVASGSFDRVFVRQSLLSVEVTPDELLEYVTKFPLDISEDAHVIPVVLSPTNLQVSSGKMRIVVDTTGDDFKFKEINGGSAILDDKDAVYRGMATLEFIEALGEIIDKRRAVLQAPDGTYRWLSGIDRLGNTSTFRFVLVEKSDREISVGVKLKGKRGQDKLTLDTYYGFTINEDGQVMRFEAKRDLPKELRVPWSTTQEIERPPLTEVLEHIKQALRTQPTLKQN</sequence>
<evidence type="ECO:0000313" key="1">
    <source>
        <dbReference type="EMBL" id="OGD88094.1"/>
    </source>
</evidence>